<evidence type="ECO:0000313" key="1">
    <source>
        <dbReference type="EMBL" id="DAE14420.1"/>
    </source>
</evidence>
<sequence length="30" mass="3410">MTLSFPPSIIYYTTLKGGCQVFLNKILTFL</sequence>
<dbReference type="EMBL" id="BK015582">
    <property type="protein sequence ID" value="DAE14420.1"/>
    <property type="molecule type" value="Genomic_DNA"/>
</dbReference>
<protein>
    <submittedName>
        <fullName evidence="1">Uncharacterized protein</fullName>
    </submittedName>
</protein>
<reference evidence="1" key="1">
    <citation type="journal article" date="2021" name="Proc. Natl. Acad. Sci. U.S.A.">
        <title>A Catalog of Tens of Thousands of Viruses from Human Metagenomes Reveals Hidden Associations with Chronic Diseases.</title>
        <authorList>
            <person name="Tisza M.J."/>
            <person name="Buck C.B."/>
        </authorList>
    </citation>
    <scope>NUCLEOTIDE SEQUENCE</scope>
    <source>
        <strain evidence="1">CtIHi3</strain>
    </source>
</reference>
<name>A0A8S5Q7D5_9VIRU</name>
<organism evidence="1">
    <name type="scientific">Phage sp. ctIHi3</name>
    <dbReference type="NCBI Taxonomy" id="2825791"/>
    <lineage>
        <taxon>Viruses</taxon>
    </lineage>
</organism>
<proteinExistence type="predicted"/>
<accession>A0A8S5Q7D5</accession>